<dbReference type="GO" id="GO:0016798">
    <property type="term" value="F:hydrolase activity, acting on glycosyl bonds"/>
    <property type="evidence" value="ECO:0007669"/>
    <property type="project" value="UniProtKB-KW"/>
</dbReference>
<dbReference type="PANTHER" id="PTHR23053:SF0">
    <property type="entry name" value="HYDROCEPHALUS-INDUCING PROTEIN HOMOLOG"/>
    <property type="match status" value="1"/>
</dbReference>
<keyword evidence="3" id="KW-0963">Cytoplasm</keyword>
<comment type="subcellular location">
    <subcellularLocation>
        <location evidence="1">Cell projection</location>
        <location evidence="1">Cilium</location>
    </subcellularLocation>
    <subcellularLocation>
        <location evidence="2">Cytoplasm</location>
    </subcellularLocation>
</comment>
<dbReference type="Proteomes" id="UP000232196">
    <property type="component" value="Unassembled WGS sequence"/>
</dbReference>
<reference evidence="7 8" key="1">
    <citation type="submission" date="2017-07" db="EMBL/GenBank/DDBJ databases">
        <title>Leptospira spp. isolated from tropical soils.</title>
        <authorList>
            <person name="Thibeaux R."/>
            <person name="Iraola G."/>
            <person name="Ferres I."/>
            <person name="Bierque E."/>
            <person name="Girault D."/>
            <person name="Soupe-Gilbert M.-E."/>
            <person name="Picardeau M."/>
            <person name="Goarant C."/>
        </authorList>
    </citation>
    <scope>NUCLEOTIDE SEQUENCE [LARGE SCALE GENOMIC DNA]</scope>
    <source>
        <strain evidence="7 8">MCA1-C-A1</strain>
    </source>
</reference>
<sequence length="506" mass="51971">MSSGYYRFIFILCVLVGIIPQLNCGGGGGGMKLFPIFPSSSGIKGLHISDSAGNRYSSGSTLSLGSALISSSSSNTLKVENDGNFTVTLTGSPDAVSKSGIHSSQYVIDSQPASTSLADGDSSSFQISFQPSSAGVKSAYLIINSDDPNIGTYILYLKGTGTEAPAPSIQVSEGSFNFIPNAQTNFYAPSGGTSSKTITVKNSGDQDLIISNISLSGTDAGSFGENGSSVTVSPKKTYTFTISFNPPSVSTFSASISIDSNDPNIASYALGLSGVGTSGSVPQISVTYSDNNGISRDITSGTGFSYSFGSVFPGVISSSKTVTIRNLGSSNLDLSGTPVALSGTDPGEFILTQPSVTSLSPNTSTTFLIKFSPTSVGSKSATVTLSTSNGKGGNASSSVLDVSGAGGRRDIIVTWAHSKEHAVHMASGAYRVCYKKGSDFSAEGDSGVTCDTDVMYAGDPYTPNYKTITVSSAGTWYIRVKSFSQFNGTGSTFSKSIQAKVSSPGY</sequence>
<name>A0A2M9XHQ6_9LEPT</name>
<evidence type="ECO:0000256" key="2">
    <source>
        <dbReference type="ARBA" id="ARBA00004496"/>
    </source>
</evidence>
<feature type="domain" description="HYDIN/VesB/CFA65-like Ig-like" evidence="6">
    <location>
        <begin position="308"/>
        <end position="394"/>
    </location>
</feature>
<evidence type="ECO:0000256" key="3">
    <source>
        <dbReference type="ARBA" id="ARBA00022490"/>
    </source>
</evidence>
<evidence type="ECO:0000313" key="8">
    <source>
        <dbReference type="Proteomes" id="UP000232196"/>
    </source>
</evidence>
<evidence type="ECO:0000259" key="6">
    <source>
        <dbReference type="Pfam" id="PF22544"/>
    </source>
</evidence>
<keyword evidence="4" id="KW-0969">Cilium</keyword>
<dbReference type="AlphaFoldDB" id="A0A2M9XHQ6"/>
<dbReference type="Gene3D" id="2.60.40.10">
    <property type="entry name" value="Immunoglobulins"/>
    <property type="match status" value="3"/>
</dbReference>
<dbReference type="PANTHER" id="PTHR23053">
    <property type="entry name" value="DLEC1 DELETED IN LUNG AND ESOPHAGEAL CANCER 1"/>
    <property type="match status" value="1"/>
</dbReference>
<evidence type="ECO:0000256" key="1">
    <source>
        <dbReference type="ARBA" id="ARBA00004138"/>
    </source>
</evidence>
<comment type="caution">
    <text evidence="7">The sequence shown here is derived from an EMBL/GenBank/DDBJ whole genome shotgun (WGS) entry which is preliminary data.</text>
</comment>
<gene>
    <name evidence="7" type="ORF">CH357_01315</name>
</gene>
<keyword evidence="7" id="KW-0326">Glycosidase</keyword>
<dbReference type="EMBL" id="NPDN01000001">
    <property type="protein sequence ID" value="PJZ27221.1"/>
    <property type="molecule type" value="Genomic_DNA"/>
</dbReference>
<dbReference type="InterPro" id="IPR053879">
    <property type="entry name" value="HYDIN_VesB_CFA65-like_Ig"/>
</dbReference>
<dbReference type="InterPro" id="IPR013783">
    <property type="entry name" value="Ig-like_fold"/>
</dbReference>
<accession>A0A2M9XHQ6</accession>
<keyword evidence="5" id="KW-0966">Cell projection</keyword>
<keyword evidence="8" id="KW-1185">Reference proteome</keyword>
<evidence type="ECO:0000256" key="5">
    <source>
        <dbReference type="ARBA" id="ARBA00023273"/>
    </source>
</evidence>
<feature type="domain" description="HYDIN/VesB/CFA65-like Ig-like" evidence="6">
    <location>
        <begin position="189"/>
        <end position="262"/>
    </location>
</feature>
<dbReference type="GO" id="GO:0005737">
    <property type="term" value="C:cytoplasm"/>
    <property type="evidence" value="ECO:0007669"/>
    <property type="project" value="UniProtKB-SubCell"/>
</dbReference>
<evidence type="ECO:0000313" key="7">
    <source>
        <dbReference type="EMBL" id="PJZ27221.1"/>
    </source>
</evidence>
<dbReference type="OrthoDB" id="331111at2"/>
<evidence type="ECO:0000256" key="4">
    <source>
        <dbReference type="ARBA" id="ARBA00023069"/>
    </source>
</evidence>
<organism evidence="7 8">
    <name type="scientific">Leptospira hartskeerlii</name>
    <dbReference type="NCBI Taxonomy" id="2023177"/>
    <lineage>
        <taxon>Bacteria</taxon>
        <taxon>Pseudomonadati</taxon>
        <taxon>Spirochaetota</taxon>
        <taxon>Spirochaetia</taxon>
        <taxon>Leptospirales</taxon>
        <taxon>Leptospiraceae</taxon>
        <taxon>Leptospira</taxon>
    </lineage>
</organism>
<protein>
    <submittedName>
        <fullName evidence="7">Beta-glycosidase</fullName>
    </submittedName>
</protein>
<dbReference type="NCBIfam" id="NF012200">
    <property type="entry name" value="choice_anch_D"/>
    <property type="match status" value="3"/>
</dbReference>
<dbReference type="InterPro" id="IPR033305">
    <property type="entry name" value="Hydin-like"/>
</dbReference>
<proteinExistence type="predicted"/>
<keyword evidence="7" id="KW-0378">Hydrolase</keyword>
<dbReference type="Pfam" id="PF22544">
    <property type="entry name" value="HYDIN_VesB_CFA65-like_Ig"/>
    <property type="match status" value="2"/>
</dbReference>